<name>A0A484ZBJ7_9ENTR</name>
<gene>
    <name evidence="1" type="ORF">NCTC12126_06444</name>
</gene>
<evidence type="ECO:0000313" key="2">
    <source>
        <dbReference type="Proteomes" id="UP000351155"/>
    </source>
</evidence>
<proteinExistence type="predicted"/>
<dbReference type="Proteomes" id="UP000351155">
    <property type="component" value="Unassembled WGS sequence"/>
</dbReference>
<organism evidence="1 2">
    <name type="scientific">Enterobacter cancerogenus</name>
    <dbReference type="NCBI Taxonomy" id="69218"/>
    <lineage>
        <taxon>Bacteria</taxon>
        <taxon>Pseudomonadati</taxon>
        <taxon>Pseudomonadota</taxon>
        <taxon>Gammaproteobacteria</taxon>
        <taxon>Enterobacterales</taxon>
        <taxon>Enterobacteriaceae</taxon>
        <taxon>Enterobacter</taxon>
        <taxon>Enterobacter cloacae complex</taxon>
    </lineage>
</organism>
<dbReference type="AlphaFoldDB" id="A0A484ZBJ7"/>
<sequence>MMKATANRFHYAGVGVNYALLTGLSPGACAPGVSVATR</sequence>
<protein>
    <submittedName>
        <fullName evidence="1">Uncharacterized protein</fullName>
    </submittedName>
</protein>
<reference evidence="1 2" key="1">
    <citation type="submission" date="2019-03" db="EMBL/GenBank/DDBJ databases">
        <authorList>
            <consortium name="Pathogen Informatics"/>
        </authorList>
    </citation>
    <scope>NUCLEOTIDE SEQUENCE [LARGE SCALE GENOMIC DNA]</scope>
    <source>
        <strain evidence="1 2">NCTC12126</strain>
    </source>
</reference>
<accession>A0A484ZBJ7</accession>
<dbReference type="EMBL" id="CAADIW010000088">
    <property type="protein sequence ID" value="VFS45126.1"/>
    <property type="molecule type" value="Genomic_DNA"/>
</dbReference>
<evidence type="ECO:0000313" key="1">
    <source>
        <dbReference type="EMBL" id="VFS45126.1"/>
    </source>
</evidence>